<name>A0AB39HSI2_9BACI</name>
<dbReference type="RefSeq" id="WP_368655064.1">
    <property type="nucleotide sequence ID" value="NZ_CP162599.1"/>
</dbReference>
<keyword evidence="1" id="KW-0472">Membrane</keyword>
<proteinExistence type="predicted"/>
<feature type="transmembrane region" description="Helical" evidence="1">
    <location>
        <begin position="42"/>
        <end position="60"/>
    </location>
</feature>
<protein>
    <submittedName>
        <fullName evidence="2">DUF3021 domain-containing protein</fullName>
    </submittedName>
</protein>
<evidence type="ECO:0000256" key="1">
    <source>
        <dbReference type="SAM" id="Phobius"/>
    </source>
</evidence>
<dbReference type="AlphaFoldDB" id="A0AB39HSI2"/>
<keyword evidence="1" id="KW-0812">Transmembrane</keyword>
<feature type="transmembrane region" description="Helical" evidence="1">
    <location>
        <begin position="98"/>
        <end position="121"/>
    </location>
</feature>
<feature type="transmembrane region" description="Helical" evidence="1">
    <location>
        <begin position="12"/>
        <end position="30"/>
    </location>
</feature>
<reference evidence="2" key="1">
    <citation type="submission" date="2024-07" db="EMBL/GenBank/DDBJ databases">
        <title>Halotolerant mesophilic bacterium Ornithinibacillus sp. 4-3, sp. nov., isolated from soil.</title>
        <authorList>
            <person name="Sidarenka A.V."/>
            <person name="Guliayeva D.E."/>
            <person name="Leanovich S.I."/>
            <person name="Hileuskaya K.S."/>
            <person name="Akhremchuk A.E."/>
            <person name="Sikolenko M.A."/>
            <person name="Valentovich L.N."/>
        </authorList>
    </citation>
    <scope>NUCLEOTIDE SEQUENCE</scope>
    <source>
        <strain evidence="2">4-3</strain>
    </source>
</reference>
<gene>
    <name evidence="2" type="ORF">AB4Y30_08580</name>
</gene>
<accession>A0AB39HSI2</accession>
<dbReference type="InterPro" id="IPR021560">
    <property type="entry name" value="DUF3021"/>
</dbReference>
<keyword evidence="1" id="KW-1133">Transmembrane helix</keyword>
<organism evidence="2">
    <name type="scientific">Ornithinibacillus sp. 4-3</name>
    <dbReference type="NCBI Taxonomy" id="3231488"/>
    <lineage>
        <taxon>Bacteria</taxon>
        <taxon>Bacillati</taxon>
        <taxon>Bacillota</taxon>
        <taxon>Bacilli</taxon>
        <taxon>Bacillales</taxon>
        <taxon>Bacillaceae</taxon>
        <taxon>Ornithinibacillus</taxon>
    </lineage>
</organism>
<feature type="transmembrane region" description="Helical" evidence="1">
    <location>
        <begin position="72"/>
        <end position="92"/>
    </location>
</feature>
<dbReference type="EMBL" id="CP162599">
    <property type="protein sequence ID" value="XDK34392.1"/>
    <property type="molecule type" value="Genomic_DNA"/>
</dbReference>
<dbReference type="Pfam" id="PF11457">
    <property type="entry name" value="DUF3021"/>
    <property type="match status" value="1"/>
</dbReference>
<evidence type="ECO:0000313" key="2">
    <source>
        <dbReference type="EMBL" id="XDK34392.1"/>
    </source>
</evidence>
<sequence length="136" mass="15416">MVLEILKRSMIGIAFGGICTFIALTIMMLNEFDATVTEVWQNMGASMLLGIYFGISSLIFGSSGSNIIKKSLIHFALSYSIWLIIASIVGWVPLSIKAVLWSTLVFILIYILNWFGWYSYFKKIETVLNNHLQKHK</sequence>